<evidence type="ECO:0000256" key="1">
    <source>
        <dbReference type="ARBA" id="ARBA00022723"/>
    </source>
</evidence>
<evidence type="ECO:0000313" key="8">
    <source>
        <dbReference type="Proteomes" id="UP000824469"/>
    </source>
</evidence>
<sequence>MEFTLEAKGCKKDEASSCIAAERPIISSTIPAFTSSQKALQQSGDLETEESTSVRHSVKRPNISVQIPSRSMDDSIVGSVKVNLPTPPGSSKANKSSIRALIPRPSFKNRAPLPESEKAVLLTSLASSKSPPSHGGEQTPCAPRSFSLTRVLAPMSAKRTSSLPVTPIADLCQISPRSVHGTHAVQPSALAKPVDRGSFSRSLSMPLNNHKMVTLRRMDSSGAIMRVMPITPRNIEAGSIDSSKEIATTDTGSEVGGEDIPEEDAVCRICLVDLCEGGKTLKMECSCKGDLALAHEECAVKWFSIKGNKTCDICKEEVQNLPVTLLRVQSLHTINTQTTGGSHHVEVQHYRVWQDVPILVMISMLAYFCFLEQLLVGKMGSSALAVALPFACILGLLASITASTMVTKRYIWAYAAFQFALVILFAHLFFSVLHVEAILAVLLSSFAGFGIAMSGNSLLLEYLRWQVRTRRSRNSQNARAAQPPDRPRENTNSESQPVPHERINEQHEHDIESLSPANSNMPASQVA</sequence>
<dbReference type="SUPFAM" id="SSF57850">
    <property type="entry name" value="RING/U-box"/>
    <property type="match status" value="1"/>
</dbReference>
<dbReference type="EMBL" id="JAHRHJ020003813">
    <property type="protein sequence ID" value="KAH9288301.1"/>
    <property type="molecule type" value="Genomic_DNA"/>
</dbReference>
<reference evidence="7 8" key="1">
    <citation type="journal article" date="2021" name="Nat. Plants">
        <title>The Taxus genome provides insights into paclitaxel biosynthesis.</title>
        <authorList>
            <person name="Xiong X."/>
            <person name="Gou J."/>
            <person name="Liao Q."/>
            <person name="Li Y."/>
            <person name="Zhou Q."/>
            <person name="Bi G."/>
            <person name="Li C."/>
            <person name="Du R."/>
            <person name="Wang X."/>
            <person name="Sun T."/>
            <person name="Guo L."/>
            <person name="Liang H."/>
            <person name="Lu P."/>
            <person name="Wu Y."/>
            <person name="Zhang Z."/>
            <person name="Ro D.K."/>
            <person name="Shang Y."/>
            <person name="Huang S."/>
            <person name="Yan J."/>
        </authorList>
    </citation>
    <scope>NUCLEOTIDE SEQUENCE [LARGE SCALE GENOMIC DNA]</scope>
    <source>
        <strain evidence="7">Ta-2019</strain>
    </source>
</reference>
<dbReference type="AlphaFoldDB" id="A0AA38BVE7"/>
<feature type="region of interest" description="Disordered" evidence="4">
    <location>
        <begin position="473"/>
        <end position="527"/>
    </location>
</feature>
<accession>A0AA38BVE7</accession>
<dbReference type="PANTHER" id="PTHR46158">
    <property type="entry name" value="OS02G0165000 PROTEIN"/>
    <property type="match status" value="1"/>
</dbReference>
<evidence type="ECO:0000256" key="2">
    <source>
        <dbReference type="ARBA" id="ARBA00022771"/>
    </source>
</evidence>
<feature type="compositionally biased region" description="Polar residues" evidence="4">
    <location>
        <begin position="515"/>
        <end position="527"/>
    </location>
</feature>
<evidence type="ECO:0000256" key="5">
    <source>
        <dbReference type="SAM" id="Phobius"/>
    </source>
</evidence>
<keyword evidence="3" id="KW-0862">Zinc</keyword>
<keyword evidence="2" id="KW-0863">Zinc-finger</keyword>
<dbReference type="Proteomes" id="UP000824469">
    <property type="component" value="Unassembled WGS sequence"/>
</dbReference>
<proteinExistence type="predicted"/>
<dbReference type="PANTHER" id="PTHR46158:SF2">
    <property type="entry name" value="OS02G0165000 PROTEIN"/>
    <property type="match status" value="1"/>
</dbReference>
<evidence type="ECO:0000256" key="3">
    <source>
        <dbReference type="ARBA" id="ARBA00022833"/>
    </source>
</evidence>
<dbReference type="Gene3D" id="3.30.40.10">
    <property type="entry name" value="Zinc/RING finger domain, C3HC4 (zinc finger)"/>
    <property type="match status" value="1"/>
</dbReference>
<feature type="compositionally biased region" description="Basic and acidic residues" evidence="4">
    <location>
        <begin position="499"/>
        <end position="512"/>
    </location>
</feature>
<evidence type="ECO:0000313" key="7">
    <source>
        <dbReference type="EMBL" id="KAH9288301.1"/>
    </source>
</evidence>
<evidence type="ECO:0000256" key="4">
    <source>
        <dbReference type="SAM" id="MobiDB-lite"/>
    </source>
</evidence>
<feature type="region of interest" description="Disordered" evidence="4">
    <location>
        <begin position="36"/>
        <end position="58"/>
    </location>
</feature>
<keyword evidence="5" id="KW-0472">Membrane</keyword>
<dbReference type="SMART" id="SM00744">
    <property type="entry name" value="RINGv"/>
    <property type="match status" value="1"/>
</dbReference>
<dbReference type="OMA" id="NEQHEHD"/>
<keyword evidence="5" id="KW-1133">Transmembrane helix</keyword>
<comment type="caution">
    <text evidence="7">The sequence shown here is derived from an EMBL/GenBank/DDBJ whole genome shotgun (WGS) entry which is preliminary data.</text>
</comment>
<dbReference type="Pfam" id="PF12906">
    <property type="entry name" value="RINGv"/>
    <property type="match status" value="1"/>
</dbReference>
<dbReference type="CDD" id="cd16495">
    <property type="entry name" value="RING_CH-C4HC3_MARCH"/>
    <property type="match status" value="1"/>
</dbReference>
<evidence type="ECO:0000259" key="6">
    <source>
        <dbReference type="PROSITE" id="PS51292"/>
    </source>
</evidence>
<dbReference type="GO" id="GO:0008270">
    <property type="term" value="F:zinc ion binding"/>
    <property type="evidence" value="ECO:0007669"/>
    <property type="project" value="UniProtKB-KW"/>
</dbReference>
<keyword evidence="5" id="KW-0812">Transmembrane</keyword>
<organism evidence="7 8">
    <name type="scientific">Taxus chinensis</name>
    <name type="common">Chinese yew</name>
    <name type="synonym">Taxus wallichiana var. chinensis</name>
    <dbReference type="NCBI Taxonomy" id="29808"/>
    <lineage>
        <taxon>Eukaryota</taxon>
        <taxon>Viridiplantae</taxon>
        <taxon>Streptophyta</taxon>
        <taxon>Embryophyta</taxon>
        <taxon>Tracheophyta</taxon>
        <taxon>Spermatophyta</taxon>
        <taxon>Pinopsida</taxon>
        <taxon>Pinidae</taxon>
        <taxon>Conifers II</taxon>
        <taxon>Cupressales</taxon>
        <taxon>Taxaceae</taxon>
        <taxon>Taxus</taxon>
    </lineage>
</organism>
<feature type="transmembrane region" description="Helical" evidence="5">
    <location>
        <begin position="412"/>
        <end position="432"/>
    </location>
</feature>
<dbReference type="InterPro" id="IPR013083">
    <property type="entry name" value="Znf_RING/FYVE/PHD"/>
</dbReference>
<dbReference type="PROSITE" id="PS51292">
    <property type="entry name" value="ZF_RING_CH"/>
    <property type="match status" value="1"/>
</dbReference>
<feature type="compositionally biased region" description="Polar residues" evidence="4">
    <location>
        <begin position="36"/>
        <end position="45"/>
    </location>
</feature>
<feature type="transmembrane region" description="Helical" evidence="5">
    <location>
        <begin position="438"/>
        <end position="463"/>
    </location>
</feature>
<feature type="transmembrane region" description="Helical" evidence="5">
    <location>
        <begin position="382"/>
        <end position="400"/>
    </location>
</feature>
<keyword evidence="8" id="KW-1185">Reference proteome</keyword>
<protein>
    <recommendedName>
        <fullName evidence="6">RING-CH-type domain-containing protein</fullName>
    </recommendedName>
</protein>
<gene>
    <name evidence="7" type="ORF">KI387_032418</name>
</gene>
<keyword evidence="1" id="KW-0479">Metal-binding</keyword>
<name>A0AA38BVE7_TAXCH</name>
<dbReference type="InterPro" id="IPR011016">
    <property type="entry name" value="Znf_RING-CH"/>
</dbReference>
<feature type="domain" description="RING-CH-type" evidence="6">
    <location>
        <begin position="259"/>
        <end position="321"/>
    </location>
</feature>